<protein>
    <submittedName>
        <fullName evidence="1">Uncharacterized protein</fullName>
    </submittedName>
</protein>
<evidence type="ECO:0000313" key="1">
    <source>
        <dbReference type="EMBL" id="MCA6073248.1"/>
    </source>
</evidence>
<dbReference type="RefSeq" id="WP_225696367.1">
    <property type="nucleotide sequence ID" value="NZ_JAIXNE010000001.1"/>
</dbReference>
<comment type="caution">
    <text evidence="1">The sequence shown here is derived from an EMBL/GenBank/DDBJ whole genome shotgun (WGS) entry which is preliminary data.</text>
</comment>
<reference evidence="1" key="1">
    <citation type="submission" date="2021-09" db="EMBL/GenBank/DDBJ databases">
        <title>Fulvivirga sp. isolated from coastal sediment.</title>
        <authorList>
            <person name="Yu H."/>
        </authorList>
    </citation>
    <scope>NUCLEOTIDE SEQUENCE</scope>
    <source>
        <strain evidence="1">1062</strain>
    </source>
</reference>
<sequence>MLIIAILFCVIPFFQETKVPFLAEDQYSYEVDFYLKKKPPSPNQIYDINEKQSSNRADVLPYVKLHFTFPQFEDGDKKIQIYRAGRILNSKKIKGPMKITLDMGYSVDMKEGVEPSDYVIYILNDENIRRACIEISVKKNGELYINDTKSGMI</sequence>
<accession>A0A9X1KU98</accession>
<evidence type="ECO:0000313" key="2">
    <source>
        <dbReference type="Proteomes" id="UP001139409"/>
    </source>
</evidence>
<keyword evidence="2" id="KW-1185">Reference proteome</keyword>
<dbReference type="AlphaFoldDB" id="A0A9X1KU98"/>
<dbReference type="Proteomes" id="UP001139409">
    <property type="component" value="Unassembled WGS sequence"/>
</dbReference>
<proteinExistence type="predicted"/>
<gene>
    <name evidence="1" type="ORF">LDX50_00120</name>
</gene>
<dbReference type="EMBL" id="JAIXNE010000001">
    <property type="protein sequence ID" value="MCA6073248.1"/>
    <property type="molecule type" value="Genomic_DNA"/>
</dbReference>
<organism evidence="1 2">
    <name type="scientific">Fulvivirga sedimenti</name>
    <dbReference type="NCBI Taxonomy" id="2879465"/>
    <lineage>
        <taxon>Bacteria</taxon>
        <taxon>Pseudomonadati</taxon>
        <taxon>Bacteroidota</taxon>
        <taxon>Cytophagia</taxon>
        <taxon>Cytophagales</taxon>
        <taxon>Fulvivirgaceae</taxon>
        <taxon>Fulvivirga</taxon>
    </lineage>
</organism>
<name>A0A9X1KU98_9BACT</name>